<evidence type="ECO:0000313" key="3">
    <source>
        <dbReference type="EnsemblPlants" id="OPUNC07G21900.1"/>
    </source>
</evidence>
<sequence>MKIPQSLIHSCKLLSRLLITLTLVLAICNLDISQISQAKQAHAKSPIPPPPRDDPPPPPISGHGRAPPRIGRSQMGAMAPPSRRGAPPLGRAAGSASPPVRPRVRPHQVHLRRDQGQLHGRREVPRRRPRPQLPRQPSPRLPPHLPQGDVAVREQRALRGERAVGELRVHGDGGRRLPGLLLGARPQAAGLHRVRVRLEERRRRQGLVQRGQEGAGRCDGDGVEEARRNHQIYP</sequence>
<evidence type="ECO:0000256" key="2">
    <source>
        <dbReference type="SAM" id="SignalP"/>
    </source>
</evidence>
<dbReference type="AlphaFoldDB" id="A0A0E0LNQ3"/>
<proteinExistence type="predicted"/>
<reference evidence="3" key="2">
    <citation type="submission" date="2018-05" db="EMBL/GenBank/DDBJ databases">
        <title>OpunRS2 (Oryza punctata Reference Sequence Version 2).</title>
        <authorList>
            <person name="Zhang J."/>
            <person name="Kudrna D."/>
            <person name="Lee S."/>
            <person name="Talag J."/>
            <person name="Welchert J."/>
            <person name="Wing R.A."/>
        </authorList>
    </citation>
    <scope>NUCLEOTIDE SEQUENCE [LARGE SCALE GENOMIC DNA]</scope>
</reference>
<feature type="compositionally biased region" description="Basic and acidic residues" evidence="1">
    <location>
        <begin position="111"/>
        <end position="123"/>
    </location>
</feature>
<dbReference type="Proteomes" id="UP000026962">
    <property type="component" value="Chromosome 7"/>
</dbReference>
<evidence type="ECO:0000313" key="4">
    <source>
        <dbReference type="Proteomes" id="UP000026962"/>
    </source>
</evidence>
<evidence type="ECO:0000256" key="1">
    <source>
        <dbReference type="SAM" id="MobiDB-lite"/>
    </source>
</evidence>
<keyword evidence="4" id="KW-1185">Reference proteome</keyword>
<feature type="compositionally biased region" description="Basic and acidic residues" evidence="1">
    <location>
        <begin position="216"/>
        <end position="228"/>
    </location>
</feature>
<feature type="chain" id="PRO_5002366727" evidence="2">
    <location>
        <begin position="27"/>
        <end position="234"/>
    </location>
</feature>
<feature type="region of interest" description="Disordered" evidence="1">
    <location>
        <begin position="41"/>
        <end position="149"/>
    </location>
</feature>
<feature type="compositionally biased region" description="Pro residues" evidence="1">
    <location>
        <begin position="131"/>
        <end position="145"/>
    </location>
</feature>
<feature type="compositionally biased region" description="Pro residues" evidence="1">
    <location>
        <begin position="46"/>
        <end position="60"/>
    </location>
</feature>
<dbReference type="HOGENOM" id="CLU_1186634_0_0_1"/>
<name>A0A0E0LNQ3_ORYPU</name>
<organism evidence="3">
    <name type="scientific">Oryza punctata</name>
    <name type="common">Red rice</name>
    <dbReference type="NCBI Taxonomy" id="4537"/>
    <lineage>
        <taxon>Eukaryota</taxon>
        <taxon>Viridiplantae</taxon>
        <taxon>Streptophyta</taxon>
        <taxon>Embryophyta</taxon>
        <taxon>Tracheophyta</taxon>
        <taxon>Spermatophyta</taxon>
        <taxon>Magnoliopsida</taxon>
        <taxon>Liliopsida</taxon>
        <taxon>Poales</taxon>
        <taxon>Poaceae</taxon>
        <taxon>BOP clade</taxon>
        <taxon>Oryzoideae</taxon>
        <taxon>Oryzeae</taxon>
        <taxon>Oryzinae</taxon>
        <taxon>Oryza</taxon>
    </lineage>
</organism>
<keyword evidence="2" id="KW-0732">Signal</keyword>
<dbReference type="EnsemblPlants" id="OPUNC07G21900.1">
    <property type="protein sequence ID" value="OPUNC07G21900.1"/>
    <property type="gene ID" value="OPUNC07G21900"/>
</dbReference>
<dbReference type="Gramene" id="OPUNC07G21900.1">
    <property type="protein sequence ID" value="OPUNC07G21900.1"/>
    <property type="gene ID" value="OPUNC07G21900"/>
</dbReference>
<feature type="region of interest" description="Disordered" evidence="1">
    <location>
        <begin position="205"/>
        <end position="234"/>
    </location>
</feature>
<feature type="signal peptide" evidence="2">
    <location>
        <begin position="1"/>
        <end position="26"/>
    </location>
</feature>
<reference evidence="3" key="1">
    <citation type="submission" date="2015-04" db="UniProtKB">
        <authorList>
            <consortium name="EnsemblPlants"/>
        </authorList>
    </citation>
    <scope>IDENTIFICATION</scope>
</reference>
<protein>
    <submittedName>
        <fullName evidence="3">Uncharacterized protein</fullName>
    </submittedName>
</protein>
<accession>A0A0E0LNQ3</accession>